<organism evidence="8 9">
    <name type="scientific">Serendipita indica (strain DSM 11827)</name>
    <name type="common">Root endophyte fungus</name>
    <name type="synonym">Piriformospora indica</name>
    <dbReference type="NCBI Taxonomy" id="1109443"/>
    <lineage>
        <taxon>Eukaryota</taxon>
        <taxon>Fungi</taxon>
        <taxon>Dikarya</taxon>
        <taxon>Basidiomycota</taxon>
        <taxon>Agaricomycotina</taxon>
        <taxon>Agaricomycetes</taxon>
        <taxon>Sebacinales</taxon>
        <taxon>Serendipitaceae</taxon>
        <taxon>Serendipita</taxon>
    </lineage>
</organism>
<dbReference type="Proteomes" id="UP000007148">
    <property type="component" value="Unassembled WGS sequence"/>
</dbReference>
<keyword evidence="9" id="KW-1185">Reference proteome</keyword>
<evidence type="ECO:0000313" key="9">
    <source>
        <dbReference type="Proteomes" id="UP000007148"/>
    </source>
</evidence>
<dbReference type="GO" id="GO:0004664">
    <property type="term" value="F:prephenate dehydratase activity"/>
    <property type="evidence" value="ECO:0007669"/>
    <property type="project" value="UniProtKB-EC"/>
</dbReference>
<dbReference type="Gene3D" id="3.40.190.10">
    <property type="entry name" value="Periplasmic binding protein-like II"/>
    <property type="match status" value="2"/>
</dbReference>
<keyword evidence="5" id="KW-0584">Phenylalanine biosynthesis</keyword>
<dbReference type="AlphaFoldDB" id="G4TKZ2"/>
<dbReference type="HOGENOM" id="CLU_035008_5_0_1"/>
<dbReference type="InParanoid" id="G4TKZ2"/>
<dbReference type="STRING" id="1109443.G4TKZ2"/>
<evidence type="ECO:0000256" key="5">
    <source>
        <dbReference type="ARBA" id="ARBA00023222"/>
    </source>
</evidence>
<dbReference type="EMBL" id="CAFZ01000143">
    <property type="protein sequence ID" value="CCA71985.1"/>
    <property type="molecule type" value="Genomic_DNA"/>
</dbReference>
<dbReference type="InterPro" id="IPR008242">
    <property type="entry name" value="Chor_mutase/pphenate_deHydtase"/>
</dbReference>
<dbReference type="Pfam" id="PF00800">
    <property type="entry name" value="PDT"/>
    <property type="match status" value="1"/>
</dbReference>
<dbReference type="CDD" id="cd13532">
    <property type="entry name" value="PBP2_PDT_like"/>
    <property type="match status" value="1"/>
</dbReference>
<dbReference type="SUPFAM" id="SSF53850">
    <property type="entry name" value="Periplasmic binding protein-like II"/>
    <property type="match status" value="1"/>
</dbReference>
<evidence type="ECO:0000256" key="1">
    <source>
        <dbReference type="ARBA" id="ARBA00004741"/>
    </source>
</evidence>
<reference evidence="8 9" key="1">
    <citation type="journal article" date="2011" name="PLoS Pathog.">
        <title>Endophytic Life Strategies Decoded by Genome and Transcriptome Analyses of the Mutualistic Root Symbiont Piriformospora indica.</title>
        <authorList>
            <person name="Zuccaro A."/>
            <person name="Lahrmann U."/>
            <person name="Guldener U."/>
            <person name="Langen G."/>
            <person name="Pfiffi S."/>
            <person name="Biedenkopf D."/>
            <person name="Wong P."/>
            <person name="Samans B."/>
            <person name="Grimm C."/>
            <person name="Basiewicz M."/>
            <person name="Murat C."/>
            <person name="Martin F."/>
            <person name="Kogel K.H."/>
        </authorList>
    </citation>
    <scope>NUCLEOTIDE SEQUENCE [LARGE SCALE GENOMIC DNA]</scope>
    <source>
        <strain evidence="8 9">DSM 11827</strain>
    </source>
</reference>
<comment type="caution">
    <text evidence="8">The sequence shown here is derived from an EMBL/GenBank/DDBJ whole genome shotgun (WGS) entry which is preliminary data.</text>
</comment>
<dbReference type="PANTHER" id="PTHR21022">
    <property type="entry name" value="PREPHENATE DEHYDRATASE P PROTEIN"/>
    <property type="match status" value="1"/>
</dbReference>
<feature type="domain" description="Prephenate dehydratase" evidence="7">
    <location>
        <begin position="12"/>
        <end position="202"/>
    </location>
</feature>
<keyword evidence="3" id="KW-0028">Amino-acid biosynthesis</keyword>
<dbReference type="PANTHER" id="PTHR21022:SF19">
    <property type="entry name" value="PREPHENATE DEHYDRATASE-RELATED"/>
    <property type="match status" value="1"/>
</dbReference>
<evidence type="ECO:0000256" key="3">
    <source>
        <dbReference type="ARBA" id="ARBA00022605"/>
    </source>
</evidence>
<dbReference type="OMA" id="LGTYTHE"/>
<dbReference type="InterPro" id="IPR001086">
    <property type="entry name" value="Preph_deHydtase"/>
</dbReference>
<dbReference type="FunCoup" id="G4TKZ2">
    <property type="interactions" value="277"/>
</dbReference>
<protein>
    <recommendedName>
        <fullName evidence="2">prephenate dehydratase</fullName>
        <ecNumber evidence="2">4.2.1.51</ecNumber>
    </recommendedName>
</protein>
<gene>
    <name evidence="8" type="ORF">PIIN_05920</name>
</gene>
<evidence type="ECO:0000259" key="7">
    <source>
        <dbReference type="PROSITE" id="PS51171"/>
    </source>
</evidence>
<evidence type="ECO:0000256" key="2">
    <source>
        <dbReference type="ARBA" id="ARBA00013147"/>
    </source>
</evidence>
<evidence type="ECO:0000256" key="4">
    <source>
        <dbReference type="ARBA" id="ARBA00023141"/>
    </source>
</evidence>
<dbReference type="UniPathway" id="UPA00121">
    <property type="reaction ID" value="UER00345"/>
</dbReference>
<dbReference type="EC" id="4.2.1.51" evidence="2"/>
<evidence type="ECO:0000313" key="8">
    <source>
        <dbReference type="EMBL" id="CCA71985.1"/>
    </source>
</evidence>
<dbReference type="GO" id="GO:0009094">
    <property type="term" value="P:L-phenylalanine biosynthetic process"/>
    <property type="evidence" value="ECO:0007669"/>
    <property type="project" value="UniProtKB-UniPathway"/>
</dbReference>
<sequence>MATSPNGISKSKVAFLGPSGTHTHQAANNYFGDSVSYDPQPSIAKSFDALSSEIPFACLPIANSTHGQVIETLDLLRSGRWSKDVHIIGEIVMKIEHCLVIRDLPTNDKDEGVLQRIKTVWSHEQALGQCSSWLTRHLPNAAKIKTPSTSGAAKQLLELDSDHTCAAICPRICTSIYSGLRILAPSIQDRDDNQTRFLILGHRHHPALPTIPAPTKALIRFSIAGEISSLLSSITSAAWSSKLKILRIDRRPNPSSSPWTDVYFVEFTHFSPSPNLQNEVSTLITTLGTGTEAVILGVW</sequence>
<evidence type="ECO:0000256" key="6">
    <source>
        <dbReference type="ARBA" id="ARBA00023239"/>
    </source>
</evidence>
<accession>G4TKZ2</accession>
<keyword evidence="4" id="KW-0057">Aromatic amino acid biosynthesis</keyword>
<dbReference type="GO" id="GO:0005737">
    <property type="term" value="C:cytoplasm"/>
    <property type="evidence" value="ECO:0007669"/>
    <property type="project" value="TreeGrafter"/>
</dbReference>
<dbReference type="eggNOG" id="KOG2797">
    <property type="taxonomic scope" value="Eukaryota"/>
</dbReference>
<keyword evidence="6" id="KW-0456">Lyase</keyword>
<dbReference type="PROSITE" id="PS51171">
    <property type="entry name" value="PREPHENATE_DEHYDR_3"/>
    <property type="match status" value="1"/>
</dbReference>
<dbReference type="PIRSF" id="PIRSF001500">
    <property type="entry name" value="Chor_mut_pdt_Ppr"/>
    <property type="match status" value="1"/>
</dbReference>
<dbReference type="OrthoDB" id="983542at2759"/>
<name>G4TKZ2_SERID</name>
<comment type="pathway">
    <text evidence="1">Amino-acid biosynthesis; L-phenylalanine biosynthesis; phenylpyruvate from prephenate: step 1/1.</text>
</comment>
<proteinExistence type="predicted"/>